<feature type="domain" description="Histidine kinase/HSP90-like ATPase" evidence="11">
    <location>
        <begin position="315"/>
        <end position="406"/>
    </location>
</feature>
<protein>
    <recommendedName>
        <fullName evidence="2">histidine kinase</fullName>
        <ecNumber evidence="2">2.7.13.3</ecNumber>
    </recommendedName>
</protein>
<feature type="region of interest" description="Disordered" evidence="9">
    <location>
        <begin position="387"/>
        <end position="413"/>
    </location>
</feature>
<keyword evidence="3" id="KW-0597">Phosphoprotein</keyword>
<dbReference type="InterPro" id="IPR036890">
    <property type="entry name" value="HATPase_C_sf"/>
</dbReference>
<evidence type="ECO:0000256" key="8">
    <source>
        <dbReference type="ARBA" id="ARBA00023012"/>
    </source>
</evidence>
<comment type="catalytic activity">
    <reaction evidence="1">
        <text>ATP + protein L-histidine = ADP + protein N-phospho-L-histidine.</text>
        <dbReference type="EC" id="2.7.13.3"/>
    </reaction>
</comment>
<feature type="transmembrane region" description="Helical" evidence="10">
    <location>
        <begin position="127"/>
        <end position="150"/>
    </location>
</feature>
<evidence type="ECO:0000256" key="7">
    <source>
        <dbReference type="ARBA" id="ARBA00022840"/>
    </source>
</evidence>
<feature type="transmembrane region" description="Helical" evidence="10">
    <location>
        <begin position="59"/>
        <end position="79"/>
    </location>
</feature>
<evidence type="ECO:0000259" key="12">
    <source>
        <dbReference type="Pfam" id="PF07730"/>
    </source>
</evidence>
<evidence type="ECO:0000256" key="10">
    <source>
        <dbReference type="SAM" id="Phobius"/>
    </source>
</evidence>
<dbReference type="EMBL" id="BMJY01000025">
    <property type="protein sequence ID" value="GGH51268.1"/>
    <property type="molecule type" value="Genomic_DNA"/>
</dbReference>
<dbReference type="SUPFAM" id="SSF55874">
    <property type="entry name" value="ATPase domain of HSP90 chaperone/DNA topoisomerase II/histidine kinase"/>
    <property type="match status" value="1"/>
</dbReference>
<keyword evidence="5" id="KW-0547">Nucleotide-binding</keyword>
<evidence type="ECO:0000256" key="9">
    <source>
        <dbReference type="SAM" id="MobiDB-lite"/>
    </source>
</evidence>
<gene>
    <name evidence="13" type="ORF">GCM10010921_30590</name>
</gene>
<dbReference type="Gene3D" id="1.20.5.1930">
    <property type="match status" value="1"/>
</dbReference>
<dbReference type="InterPro" id="IPR003594">
    <property type="entry name" value="HATPase_dom"/>
</dbReference>
<keyword evidence="7" id="KW-0067">ATP-binding</keyword>
<keyword evidence="8" id="KW-0902">Two-component regulatory system</keyword>
<reference evidence="13" key="2">
    <citation type="submission" date="2020-09" db="EMBL/GenBank/DDBJ databases">
        <authorList>
            <person name="Sun Q."/>
            <person name="Zhou Y."/>
        </authorList>
    </citation>
    <scope>NUCLEOTIDE SEQUENCE</scope>
    <source>
        <strain evidence="13">CGMCC 1.15794</strain>
    </source>
</reference>
<feature type="transmembrane region" description="Helical" evidence="10">
    <location>
        <begin position="20"/>
        <end position="39"/>
    </location>
</feature>
<evidence type="ECO:0000256" key="5">
    <source>
        <dbReference type="ARBA" id="ARBA00022741"/>
    </source>
</evidence>
<evidence type="ECO:0000313" key="14">
    <source>
        <dbReference type="Proteomes" id="UP000657592"/>
    </source>
</evidence>
<dbReference type="GO" id="GO:0046983">
    <property type="term" value="F:protein dimerization activity"/>
    <property type="evidence" value="ECO:0007669"/>
    <property type="project" value="InterPro"/>
</dbReference>
<dbReference type="GO" id="GO:0005524">
    <property type="term" value="F:ATP binding"/>
    <property type="evidence" value="ECO:0007669"/>
    <property type="project" value="UniProtKB-KW"/>
</dbReference>
<evidence type="ECO:0000256" key="1">
    <source>
        <dbReference type="ARBA" id="ARBA00000085"/>
    </source>
</evidence>
<feature type="domain" description="Signal transduction histidine kinase subgroup 3 dimerisation and phosphoacceptor" evidence="12">
    <location>
        <begin position="205"/>
        <end position="270"/>
    </location>
</feature>
<dbReference type="AlphaFoldDB" id="A0A917IHA9"/>
<keyword evidence="4" id="KW-0808">Transferase</keyword>
<keyword evidence="14" id="KW-1185">Reference proteome</keyword>
<evidence type="ECO:0000256" key="4">
    <source>
        <dbReference type="ARBA" id="ARBA00022679"/>
    </source>
</evidence>
<name>A0A917IHA9_9MICO</name>
<evidence type="ECO:0000256" key="2">
    <source>
        <dbReference type="ARBA" id="ARBA00012438"/>
    </source>
</evidence>
<dbReference type="InterPro" id="IPR011712">
    <property type="entry name" value="Sig_transdc_His_kin_sub3_dim/P"/>
</dbReference>
<keyword evidence="10" id="KW-0812">Transmembrane</keyword>
<dbReference type="Proteomes" id="UP000657592">
    <property type="component" value="Unassembled WGS sequence"/>
</dbReference>
<evidence type="ECO:0000256" key="3">
    <source>
        <dbReference type="ARBA" id="ARBA00022553"/>
    </source>
</evidence>
<feature type="transmembrane region" description="Helical" evidence="10">
    <location>
        <begin position="91"/>
        <end position="115"/>
    </location>
</feature>
<dbReference type="EC" id="2.7.13.3" evidence="2"/>
<evidence type="ECO:0000256" key="6">
    <source>
        <dbReference type="ARBA" id="ARBA00022777"/>
    </source>
</evidence>
<dbReference type="InterPro" id="IPR050482">
    <property type="entry name" value="Sensor_HK_TwoCompSys"/>
</dbReference>
<proteinExistence type="predicted"/>
<evidence type="ECO:0000259" key="11">
    <source>
        <dbReference type="Pfam" id="PF02518"/>
    </source>
</evidence>
<dbReference type="Pfam" id="PF02518">
    <property type="entry name" value="HATPase_c"/>
    <property type="match status" value="1"/>
</dbReference>
<comment type="caution">
    <text evidence="13">The sequence shown here is derived from an EMBL/GenBank/DDBJ whole genome shotgun (WGS) entry which is preliminary data.</text>
</comment>
<dbReference type="GO" id="GO:0016020">
    <property type="term" value="C:membrane"/>
    <property type="evidence" value="ECO:0007669"/>
    <property type="project" value="InterPro"/>
</dbReference>
<sequence length="413" mass="44373">MFERIVRAPAPVDAPARLLLPGWMWAAVMAVLSAAWLLARVALETSFFSPDNGFPGISAASVWGIASLHVAQSLALVWLARHPIAVFTAVYILHVAAIALVVDRGLAVSVTFLFTTFAVTARTPPRVWLTILGAAVALDLGIYLGLVRVFDSAFDLTTSMRLILRILPDYLLPLLAGALYASQQARARVEAEAAEIRAQAALTSERYRMARELHDVATHHLSGIMLQSKAIGHLRTSSPEAVDAAVDAIAEESERAMQSLRDVIAVLRDGDTDSLNLPSLGNLPDLIDSVRALHPGLDLRVEGDLSRLSPAASLACFRIIQESLTNARKHAPGAHVTIRVRRTAREVLVTVANARPDTKPDATPQRRDSKGYGLMGMEERATILGGRLHAGPTADGGWETQASLPADSRSVPA</sequence>
<dbReference type="Pfam" id="PF07730">
    <property type="entry name" value="HisKA_3"/>
    <property type="match status" value="1"/>
</dbReference>
<keyword evidence="6" id="KW-0418">Kinase</keyword>
<keyword evidence="10" id="KW-0472">Membrane</keyword>
<organism evidence="13 14">
    <name type="scientific">Microbacterium album</name>
    <dbReference type="NCBI Taxonomy" id="2053191"/>
    <lineage>
        <taxon>Bacteria</taxon>
        <taxon>Bacillati</taxon>
        <taxon>Actinomycetota</taxon>
        <taxon>Actinomycetes</taxon>
        <taxon>Micrococcales</taxon>
        <taxon>Microbacteriaceae</taxon>
        <taxon>Microbacterium</taxon>
    </lineage>
</organism>
<feature type="transmembrane region" description="Helical" evidence="10">
    <location>
        <begin position="162"/>
        <end position="181"/>
    </location>
</feature>
<dbReference type="PANTHER" id="PTHR24421">
    <property type="entry name" value="NITRATE/NITRITE SENSOR PROTEIN NARX-RELATED"/>
    <property type="match status" value="1"/>
</dbReference>
<dbReference type="CDD" id="cd16917">
    <property type="entry name" value="HATPase_UhpB-NarQ-NarX-like"/>
    <property type="match status" value="1"/>
</dbReference>
<reference evidence="13" key="1">
    <citation type="journal article" date="2014" name="Int. J. Syst. Evol. Microbiol.">
        <title>Complete genome sequence of Corynebacterium casei LMG S-19264T (=DSM 44701T), isolated from a smear-ripened cheese.</title>
        <authorList>
            <consortium name="US DOE Joint Genome Institute (JGI-PGF)"/>
            <person name="Walter F."/>
            <person name="Albersmeier A."/>
            <person name="Kalinowski J."/>
            <person name="Ruckert C."/>
        </authorList>
    </citation>
    <scope>NUCLEOTIDE SEQUENCE</scope>
    <source>
        <strain evidence="13">CGMCC 1.15794</strain>
    </source>
</reference>
<evidence type="ECO:0000313" key="13">
    <source>
        <dbReference type="EMBL" id="GGH51268.1"/>
    </source>
</evidence>
<dbReference type="GO" id="GO:0000155">
    <property type="term" value="F:phosphorelay sensor kinase activity"/>
    <property type="evidence" value="ECO:0007669"/>
    <property type="project" value="InterPro"/>
</dbReference>
<dbReference type="Gene3D" id="3.30.565.10">
    <property type="entry name" value="Histidine kinase-like ATPase, C-terminal domain"/>
    <property type="match status" value="1"/>
</dbReference>
<dbReference type="PANTHER" id="PTHR24421:SF10">
    <property type="entry name" value="NITRATE_NITRITE SENSOR PROTEIN NARQ"/>
    <property type="match status" value="1"/>
</dbReference>
<accession>A0A917IHA9</accession>
<dbReference type="RefSeq" id="WP_188757264.1">
    <property type="nucleotide sequence ID" value="NZ_BMJY01000025.1"/>
</dbReference>
<keyword evidence="10" id="KW-1133">Transmembrane helix</keyword>